<dbReference type="InterPro" id="IPR009016">
    <property type="entry name" value="Fe_hydrogenase"/>
</dbReference>
<dbReference type="InterPro" id="IPR017896">
    <property type="entry name" value="4Fe4S_Fe-S-bd"/>
</dbReference>
<comment type="caution">
    <text evidence="7">The sequence shown here is derived from an EMBL/GenBank/DDBJ whole genome shotgun (WGS) entry which is preliminary data.</text>
</comment>
<dbReference type="InterPro" id="IPR004108">
    <property type="entry name" value="Fe_hydrogenase_lsu_C"/>
</dbReference>
<dbReference type="Gene3D" id="3.30.450.20">
    <property type="entry name" value="PAS domain"/>
    <property type="match status" value="1"/>
</dbReference>
<dbReference type="SUPFAM" id="SSF53920">
    <property type="entry name" value="Fe-only hydrogenase"/>
    <property type="match status" value="1"/>
</dbReference>
<keyword evidence="4" id="KW-0411">Iron-sulfur</keyword>
<dbReference type="Gene3D" id="1.10.15.40">
    <property type="entry name" value="Electron transport complex subunit B, putative Fe-S cluster"/>
    <property type="match status" value="1"/>
</dbReference>
<evidence type="ECO:0000259" key="6">
    <source>
        <dbReference type="PROSITE" id="PS51656"/>
    </source>
</evidence>
<dbReference type="PROSITE" id="PS51379">
    <property type="entry name" value="4FE4S_FER_2"/>
    <property type="match status" value="2"/>
</dbReference>
<evidence type="ECO:0000256" key="1">
    <source>
        <dbReference type="ARBA" id="ARBA00022485"/>
    </source>
</evidence>
<name>A0ABS4KL73_9FIRM</name>
<dbReference type="Pfam" id="PF13188">
    <property type="entry name" value="PAS_8"/>
    <property type="match status" value="1"/>
</dbReference>
<accession>A0ABS4KL73</accession>
<dbReference type="Gene3D" id="3.40.950.10">
    <property type="entry name" value="Fe-only Hydrogenase (Larger Subunit), Chain L, domain 3"/>
    <property type="match status" value="1"/>
</dbReference>
<evidence type="ECO:0000256" key="4">
    <source>
        <dbReference type="ARBA" id="ARBA00023014"/>
    </source>
</evidence>
<gene>
    <name evidence="7" type="ORF">J2Z35_002330</name>
</gene>
<dbReference type="Pfam" id="PF02906">
    <property type="entry name" value="Fe_hyd_lg_C"/>
    <property type="match status" value="1"/>
</dbReference>
<dbReference type="InterPro" id="IPR000014">
    <property type="entry name" value="PAS"/>
</dbReference>
<evidence type="ECO:0000313" key="7">
    <source>
        <dbReference type="EMBL" id="MBP2028505.1"/>
    </source>
</evidence>
<evidence type="ECO:0000313" key="8">
    <source>
        <dbReference type="Proteomes" id="UP001314903"/>
    </source>
</evidence>
<feature type="domain" description="4Fe-4S ferredoxin-type" evidence="5">
    <location>
        <begin position="2"/>
        <end position="31"/>
    </location>
</feature>
<keyword evidence="2" id="KW-0479">Metal-binding</keyword>
<dbReference type="PANTHER" id="PTHR11615">
    <property type="entry name" value="NITRATE, FORMATE, IRON DEHYDROGENASE"/>
    <property type="match status" value="1"/>
</dbReference>
<keyword evidence="1" id="KW-0004">4Fe-4S</keyword>
<dbReference type="InterPro" id="IPR007202">
    <property type="entry name" value="4Fe-4S_dom"/>
</dbReference>
<dbReference type="SUPFAM" id="SSF54862">
    <property type="entry name" value="4Fe-4S ferredoxins"/>
    <property type="match status" value="1"/>
</dbReference>
<dbReference type="RefSeq" id="WP_209661554.1">
    <property type="nucleotide sequence ID" value="NZ_JAGGLI010000030.1"/>
</dbReference>
<organism evidence="7 8">
    <name type="scientific">Acetoanaerobium pronyense</name>
    <dbReference type="NCBI Taxonomy" id="1482736"/>
    <lineage>
        <taxon>Bacteria</taxon>
        <taxon>Bacillati</taxon>
        <taxon>Bacillota</taxon>
        <taxon>Clostridia</taxon>
        <taxon>Peptostreptococcales</taxon>
        <taxon>Filifactoraceae</taxon>
        <taxon>Acetoanaerobium</taxon>
    </lineage>
</organism>
<feature type="domain" description="4Fe-4S" evidence="6">
    <location>
        <begin position="349"/>
        <end position="414"/>
    </location>
</feature>
<feature type="domain" description="4Fe-4S ferredoxin-type" evidence="5">
    <location>
        <begin position="32"/>
        <end position="60"/>
    </location>
</feature>
<evidence type="ECO:0000256" key="3">
    <source>
        <dbReference type="ARBA" id="ARBA00023004"/>
    </source>
</evidence>
<protein>
    <submittedName>
        <fullName evidence="7">Iron only hydrogenase large subunit-like protein</fullName>
    </submittedName>
</protein>
<dbReference type="Proteomes" id="UP001314903">
    <property type="component" value="Unassembled WGS sequence"/>
</dbReference>
<reference evidence="7 8" key="1">
    <citation type="submission" date="2021-03" db="EMBL/GenBank/DDBJ databases">
        <title>Genomic Encyclopedia of Type Strains, Phase IV (KMG-IV): sequencing the most valuable type-strain genomes for metagenomic binning, comparative biology and taxonomic classification.</title>
        <authorList>
            <person name="Goeker M."/>
        </authorList>
    </citation>
    <scope>NUCLEOTIDE SEQUENCE [LARGE SCALE GENOMIC DNA]</scope>
    <source>
        <strain evidence="7 8">DSM 27512</strain>
    </source>
</reference>
<dbReference type="InterPro" id="IPR050340">
    <property type="entry name" value="Cytosolic_Fe-S_CAF"/>
</dbReference>
<dbReference type="Pfam" id="PF13237">
    <property type="entry name" value="Fer4_10"/>
    <property type="match status" value="1"/>
</dbReference>
<dbReference type="EMBL" id="JAGGLI010000030">
    <property type="protein sequence ID" value="MBP2028505.1"/>
    <property type="molecule type" value="Genomic_DNA"/>
</dbReference>
<proteinExistence type="predicted"/>
<evidence type="ECO:0000259" key="5">
    <source>
        <dbReference type="PROSITE" id="PS51379"/>
    </source>
</evidence>
<dbReference type="PROSITE" id="PS51656">
    <property type="entry name" value="4FE4S"/>
    <property type="match status" value="1"/>
</dbReference>
<evidence type="ECO:0000256" key="2">
    <source>
        <dbReference type="ARBA" id="ARBA00022723"/>
    </source>
</evidence>
<dbReference type="Pfam" id="PF04060">
    <property type="entry name" value="FeS"/>
    <property type="match status" value="1"/>
</dbReference>
<dbReference type="Gene3D" id="3.30.70.20">
    <property type="match status" value="1"/>
</dbReference>
<sequence length="565" mass="64167">MRFLEFDKSKCDDCFKCLRACPTNAISFVGEKRDIIDELCIKCGLCQSHCTPGALKIHNDVPLVKNQIRLGRKVIASIAPSYVGVFNLDHPHQMVSALKKLGFYKVEETAFGAEIISRLYEEEVTKAHEGNIITSCCPSSNYLIERYYPELIDDVIPVVSPMIAHGKIIKEVEADDPYVVFIGPCLAKKAEAEDVKNAIDSVITFSELDEWLRKENVNFHALSPQNFDRISSSRGQAYPLGGSLFKSDLKSRFNDDFRYMKVEGIDHCKEFLEAAKRGTLKNYCVEINICNGSCLNGPDLPKGCPNFYEREQKLHSFVESQNVVEFELPEFKVDLHRTFYDKSITLTPPPEDSIREILWKMGKQSEKDLLNCNACGYSTCLDKAEAVFHGFSDINYCMAFLKSKAESMQSVIFNNSPNAICIMDEHMYIIEVNSAFNKIFNPQRIITKNMPIDAFVDNGFFMEAQNFQGDTFSRKFKLQSLNKTFFGNIVKLNSEKIIVAIMTDMTNVEKSQEELMHVKEKTLIACQEVIDKQMRVAQEIASLLGETTAETKINLNRLKQIVLED</sequence>
<keyword evidence="3" id="KW-0408">Iron</keyword>
<keyword evidence="8" id="KW-1185">Reference proteome</keyword>